<dbReference type="Pfam" id="PF13517">
    <property type="entry name" value="FG-GAP_3"/>
    <property type="match status" value="1"/>
</dbReference>
<dbReference type="Proteomes" id="UP000244867">
    <property type="component" value="Unassembled WGS sequence"/>
</dbReference>
<gene>
    <name evidence="4" type="ORF">C7S10_00040</name>
</gene>
<dbReference type="AlphaFoldDB" id="A0A2R7Z1S8"/>
<protein>
    <recommendedName>
        <fullName evidence="3">GH16 domain-containing protein</fullName>
    </recommendedName>
</protein>
<dbReference type="OrthoDB" id="3756338at2"/>
<dbReference type="SUPFAM" id="SSF69318">
    <property type="entry name" value="Integrin alpha N-terminal domain"/>
    <property type="match status" value="1"/>
</dbReference>
<evidence type="ECO:0000259" key="3">
    <source>
        <dbReference type="PROSITE" id="PS51762"/>
    </source>
</evidence>
<dbReference type="EMBL" id="PYXZ01000001">
    <property type="protein sequence ID" value="PUA82196.1"/>
    <property type="molecule type" value="Genomic_DNA"/>
</dbReference>
<dbReference type="InterPro" id="IPR028994">
    <property type="entry name" value="Integrin_alpha_N"/>
</dbReference>
<reference evidence="4 5" key="1">
    <citation type="submission" date="2018-03" db="EMBL/GenBank/DDBJ databases">
        <authorList>
            <person name="Keele B.F."/>
        </authorList>
    </citation>
    <scope>NUCLEOTIDE SEQUENCE [LARGE SCALE GENOMIC DNA]</scope>
    <source>
        <strain evidence="4 5">IB-3</strain>
    </source>
</reference>
<dbReference type="Gene3D" id="2.130.10.130">
    <property type="entry name" value="Integrin alpha, N-terminal"/>
    <property type="match status" value="1"/>
</dbReference>
<dbReference type="RefSeq" id="WP_108342381.1">
    <property type="nucleotide sequence ID" value="NZ_PYXZ01000001.1"/>
</dbReference>
<dbReference type="InterPro" id="IPR013320">
    <property type="entry name" value="ConA-like_dom_sf"/>
</dbReference>
<organism evidence="4 5">
    <name type="scientific">Nocardioides currus</name>
    <dbReference type="NCBI Taxonomy" id="2133958"/>
    <lineage>
        <taxon>Bacteria</taxon>
        <taxon>Bacillati</taxon>
        <taxon>Actinomycetota</taxon>
        <taxon>Actinomycetes</taxon>
        <taxon>Propionibacteriales</taxon>
        <taxon>Nocardioidaceae</taxon>
        <taxon>Nocardioides</taxon>
    </lineage>
</organism>
<keyword evidence="5" id="KW-1185">Reference proteome</keyword>
<proteinExistence type="predicted"/>
<feature type="chain" id="PRO_5038807625" description="GH16 domain-containing protein" evidence="2">
    <location>
        <begin position="20"/>
        <end position="531"/>
    </location>
</feature>
<evidence type="ECO:0000313" key="4">
    <source>
        <dbReference type="EMBL" id="PUA82196.1"/>
    </source>
</evidence>
<dbReference type="SUPFAM" id="SSF49899">
    <property type="entry name" value="Concanavalin A-like lectins/glucanases"/>
    <property type="match status" value="1"/>
</dbReference>
<feature type="domain" description="GH16" evidence="3">
    <location>
        <begin position="23"/>
        <end position="260"/>
    </location>
</feature>
<dbReference type="InterPro" id="IPR013517">
    <property type="entry name" value="FG-GAP"/>
</dbReference>
<dbReference type="PROSITE" id="PS51762">
    <property type="entry name" value="GH16_2"/>
    <property type="match status" value="1"/>
</dbReference>
<accession>A0A2R7Z1S8</accession>
<dbReference type="GO" id="GO:0005975">
    <property type="term" value="P:carbohydrate metabolic process"/>
    <property type="evidence" value="ECO:0007669"/>
    <property type="project" value="InterPro"/>
</dbReference>
<evidence type="ECO:0000256" key="1">
    <source>
        <dbReference type="ARBA" id="ARBA00022729"/>
    </source>
</evidence>
<dbReference type="Pfam" id="PF00722">
    <property type="entry name" value="Glyco_hydro_16"/>
    <property type="match status" value="1"/>
</dbReference>
<comment type="caution">
    <text evidence="4">The sequence shown here is derived from an EMBL/GenBank/DDBJ whole genome shotgun (WGS) entry which is preliminary data.</text>
</comment>
<dbReference type="GO" id="GO:0004553">
    <property type="term" value="F:hydrolase activity, hydrolyzing O-glycosyl compounds"/>
    <property type="evidence" value="ECO:0007669"/>
    <property type="project" value="InterPro"/>
</dbReference>
<feature type="signal peptide" evidence="2">
    <location>
        <begin position="1"/>
        <end position="19"/>
    </location>
</feature>
<sequence length="531" mass="57057">MPSWLQELLALVATLPTTAAGVPALAVPDVPVTTGSAVTAASPVFADEFDAPYADRWAHIGSSSAEKVTQETVDGRTAIGLAPEAHLEFSQAVPFEPGTTYRASATLKMPTETGVHPSFWLRTNDLQRAGEIDVVESWGQQKGCGRVQVAYYWRYSPPIGDVECAGDRYPQDMDAWHTYSVEFTYQGPGQDPAAETATPTRFFVDGVETWSTTHAPVTAEHLRLQNKRNCPDEEQPTCGQTSTTPSMYVDNVSVEVIGRAPTGLPADLTAVRRTENGAEAHVLSAASGYTTYANQTPLPLTGRGWRFTGGDFDGDRAADVYAVRMAGRNTAQVQVLDGGDYLHSSLTHATIVERRGGLGRTRFLAGDVDGDGRDDLYLVSNRDGRTHLTVLDASTGFQTRLADVDLAVPSLPRARWKLATGDYDFDGRDDLYLVDTQAGANTAVHVLNARTEFMSFLAQTATAAPVLDADWTVTTADDNADGRADLVLVDRDAAGVTETHTLDAATGFSTYVREARTVLGPTTDGAWTISG</sequence>
<evidence type="ECO:0000313" key="5">
    <source>
        <dbReference type="Proteomes" id="UP000244867"/>
    </source>
</evidence>
<keyword evidence="1 2" id="KW-0732">Signal</keyword>
<name>A0A2R7Z1S8_9ACTN</name>
<dbReference type="Gene3D" id="2.60.120.200">
    <property type="match status" value="1"/>
</dbReference>
<dbReference type="InterPro" id="IPR000757">
    <property type="entry name" value="Beta-glucanase-like"/>
</dbReference>
<evidence type="ECO:0000256" key="2">
    <source>
        <dbReference type="SAM" id="SignalP"/>
    </source>
</evidence>